<evidence type="ECO:0000313" key="2">
    <source>
        <dbReference type="EMBL" id="PWB04396.1"/>
    </source>
</evidence>
<keyword evidence="1" id="KW-0472">Membrane</keyword>
<gene>
    <name evidence="2" type="ORF">C5O23_00295</name>
</gene>
<proteinExistence type="predicted"/>
<feature type="transmembrane region" description="Helical" evidence="1">
    <location>
        <begin position="55"/>
        <end position="71"/>
    </location>
</feature>
<accession>A0A2V1IS50</accession>
<name>A0A2V1IS50_9BACT</name>
<sequence length="279" mass="32437">MVLTLTAWAAITISLKKVLPTTSDLERGIAVPRFVFIICIYGNKMRSINEIMKRYILTFCAFVALFFASAQNDITQFLGIPIDGTKSELMSKIKKKGFKKTKFGDHTVLTGRFNDTDVNIDVVTNGDRAYRVMVWDSHPSNERMIKIRYNNLCYQLKNNDKYLSQEDWSIPDNEDISYEMKVNGKSYQAVFFQWPTEIGDSIIHDQTFANIMLRTLSGELSNLSEEDRHKEIEKVYLEKLSALSSNKRVWFNISEQEFDKYVIVMYYENVYNLNNGRDL</sequence>
<keyword evidence="3" id="KW-1185">Reference proteome</keyword>
<dbReference type="Proteomes" id="UP000244905">
    <property type="component" value="Unassembled WGS sequence"/>
</dbReference>
<evidence type="ECO:0000313" key="3">
    <source>
        <dbReference type="Proteomes" id="UP000244905"/>
    </source>
</evidence>
<evidence type="ECO:0000256" key="1">
    <source>
        <dbReference type="SAM" id="Phobius"/>
    </source>
</evidence>
<keyword evidence="1" id="KW-1133">Transmembrane helix</keyword>
<protein>
    <submittedName>
        <fullName evidence="2">Uncharacterized protein</fullName>
    </submittedName>
</protein>
<keyword evidence="1" id="KW-0812">Transmembrane</keyword>
<organism evidence="2 3">
    <name type="scientific">Duncaniella muris</name>
    <dbReference type="NCBI Taxonomy" id="2094150"/>
    <lineage>
        <taxon>Bacteria</taxon>
        <taxon>Pseudomonadati</taxon>
        <taxon>Bacteroidota</taxon>
        <taxon>Bacteroidia</taxon>
        <taxon>Bacteroidales</taxon>
        <taxon>Muribaculaceae</taxon>
        <taxon>Duncaniella</taxon>
    </lineage>
</organism>
<reference evidence="3" key="1">
    <citation type="submission" date="2018-02" db="EMBL/GenBank/DDBJ databases">
        <authorList>
            <person name="Clavel T."/>
            <person name="Strowig T."/>
        </authorList>
    </citation>
    <scope>NUCLEOTIDE SEQUENCE [LARGE SCALE GENOMIC DNA]</scope>
    <source>
        <strain evidence="3">DSM 103720</strain>
    </source>
</reference>
<dbReference type="AlphaFoldDB" id="A0A2V1IS50"/>
<comment type="caution">
    <text evidence="2">The sequence shown here is derived from an EMBL/GenBank/DDBJ whole genome shotgun (WGS) entry which is preliminary data.</text>
</comment>
<dbReference type="EMBL" id="PUEC01000001">
    <property type="protein sequence ID" value="PWB04396.1"/>
    <property type="molecule type" value="Genomic_DNA"/>
</dbReference>